<keyword evidence="9" id="KW-0804">Transcription</keyword>
<gene>
    <name evidence="14" type="ORF">LSTR_LSTR008892</name>
</gene>
<feature type="domain" description="C2H2-type" evidence="13">
    <location>
        <begin position="278"/>
        <end position="305"/>
    </location>
</feature>
<feature type="domain" description="C2H2-type" evidence="13">
    <location>
        <begin position="334"/>
        <end position="361"/>
    </location>
</feature>
<evidence type="ECO:0000256" key="9">
    <source>
        <dbReference type="ARBA" id="ARBA00023163"/>
    </source>
</evidence>
<protein>
    <recommendedName>
        <fullName evidence="13">C2H2-type domain-containing protein</fullName>
    </recommendedName>
</protein>
<keyword evidence="5 11" id="KW-0863">Zinc-finger</keyword>
<dbReference type="PROSITE" id="PS50157">
    <property type="entry name" value="ZINC_FINGER_C2H2_2"/>
    <property type="match status" value="6"/>
</dbReference>
<dbReference type="InParanoid" id="A0A482WLH9"/>
<dbReference type="InterPro" id="IPR036236">
    <property type="entry name" value="Znf_C2H2_sf"/>
</dbReference>
<dbReference type="SMART" id="SM00355">
    <property type="entry name" value="ZnF_C2H2"/>
    <property type="match status" value="6"/>
</dbReference>
<dbReference type="GO" id="GO:0006357">
    <property type="term" value="P:regulation of transcription by RNA polymerase II"/>
    <property type="evidence" value="ECO:0007669"/>
    <property type="project" value="TreeGrafter"/>
</dbReference>
<evidence type="ECO:0000256" key="12">
    <source>
        <dbReference type="SAM" id="MobiDB-lite"/>
    </source>
</evidence>
<dbReference type="AlphaFoldDB" id="A0A482WLH9"/>
<evidence type="ECO:0000313" key="14">
    <source>
        <dbReference type="EMBL" id="RZF34353.1"/>
    </source>
</evidence>
<sequence>MEDCVHSPDFEIDIDYDIEIKKELRLWKKILGEHEKEKSSLSSRTEIDAIRLKSGKDKEDKGNSINYPVQINDLKKEIKLEPDETAEASDTDSCFDLETIYLHGEENDGTTIVRAENFSQSLHLKLLNEEIELEYKEEVASDQDSSFDELLDDVDSEEEETDVARNSSASKSNSKPSVMQKKKKSERVKTPKSMDCTVCDYSCSQASRLLRHMRTHTKERNYLCTICDVRCSQSADLKVHLRTHTKEKLFHCEFCNYSSIKNSYLQRHIRIHTGYKPFTCSICEYSCLESADLKAHMYKHKGIKPYSCKRCGFRAAKSCDLVKHIMIHTGEKPYKCPQCDYCAKRAYHLKCHMKRHAKLKRDDTT</sequence>
<organism evidence="14 15">
    <name type="scientific">Laodelphax striatellus</name>
    <name type="common">Small brown planthopper</name>
    <name type="synonym">Delphax striatella</name>
    <dbReference type="NCBI Taxonomy" id="195883"/>
    <lineage>
        <taxon>Eukaryota</taxon>
        <taxon>Metazoa</taxon>
        <taxon>Ecdysozoa</taxon>
        <taxon>Arthropoda</taxon>
        <taxon>Hexapoda</taxon>
        <taxon>Insecta</taxon>
        <taxon>Pterygota</taxon>
        <taxon>Neoptera</taxon>
        <taxon>Paraneoptera</taxon>
        <taxon>Hemiptera</taxon>
        <taxon>Auchenorrhyncha</taxon>
        <taxon>Fulgoroidea</taxon>
        <taxon>Delphacidae</taxon>
        <taxon>Criomorphinae</taxon>
        <taxon>Laodelphax</taxon>
    </lineage>
</organism>
<dbReference type="Proteomes" id="UP000291343">
    <property type="component" value="Unassembled WGS sequence"/>
</dbReference>
<keyword evidence="4" id="KW-0677">Repeat</keyword>
<dbReference type="GO" id="GO:0003700">
    <property type="term" value="F:DNA-binding transcription factor activity"/>
    <property type="evidence" value="ECO:0007669"/>
    <property type="project" value="TreeGrafter"/>
</dbReference>
<dbReference type="GO" id="GO:0008270">
    <property type="term" value="F:zinc ion binding"/>
    <property type="evidence" value="ECO:0007669"/>
    <property type="project" value="UniProtKB-KW"/>
</dbReference>
<dbReference type="InterPro" id="IPR013087">
    <property type="entry name" value="Znf_C2H2_type"/>
</dbReference>
<evidence type="ECO:0000259" key="13">
    <source>
        <dbReference type="PROSITE" id="PS50157"/>
    </source>
</evidence>
<keyword evidence="6" id="KW-0862">Zinc</keyword>
<evidence type="ECO:0000256" key="4">
    <source>
        <dbReference type="ARBA" id="ARBA00022737"/>
    </source>
</evidence>
<dbReference type="FunFam" id="3.30.160.60:FF:000446">
    <property type="entry name" value="Zinc finger protein"/>
    <property type="match status" value="4"/>
</dbReference>
<evidence type="ECO:0000256" key="7">
    <source>
        <dbReference type="ARBA" id="ARBA00023015"/>
    </source>
</evidence>
<feature type="domain" description="C2H2-type" evidence="13">
    <location>
        <begin position="250"/>
        <end position="277"/>
    </location>
</feature>
<evidence type="ECO:0000313" key="15">
    <source>
        <dbReference type="Proteomes" id="UP000291343"/>
    </source>
</evidence>
<keyword evidence="7" id="KW-0805">Transcription regulation</keyword>
<dbReference type="InterPro" id="IPR050589">
    <property type="entry name" value="Ikaros_C2H2-ZF"/>
</dbReference>
<keyword evidence="15" id="KW-1185">Reference proteome</keyword>
<dbReference type="FunFam" id="3.30.160.60:FF:001156">
    <property type="entry name" value="Zinc finger protein 407"/>
    <property type="match status" value="1"/>
</dbReference>
<dbReference type="EMBL" id="QKKF02031779">
    <property type="protein sequence ID" value="RZF34353.1"/>
    <property type="molecule type" value="Genomic_DNA"/>
</dbReference>
<dbReference type="SUPFAM" id="SSF57667">
    <property type="entry name" value="beta-beta-alpha zinc fingers"/>
    <property type="match status" value="3"/>
</dbReference>
<comment type="subcellular location">
    <subcellularLocation>
        <location evidence="1">Nucleus</location>
    </subcellularLocation>
</comment>
<reference evidence="14 15" key="1">
    <citation type="journal article" date="2017" name="Gigascience">
        <title>Genome sequence of the small brown planthopper, Laodelphax striatellus.</title>
        <authorList>
            <person name="Zhu J."/>
            <person name="Jiang F."/>
            <person name="Wang X."/>
            <person name="Yang P."/>
            <person name="Bao Y."/>
            <person name="Zhao W."/>
            <person name="Wang W."/>
            <person name="Lu H."/>
            <person name="Wang Q."/>
            <person name="Cui N."/>
            <person name="Li J."/>
            <person name="Chen X."/>
            <person name="Luo L."/>
            <person name="Yu J."/>
            <person name="Kang L."/>
            <person name="Cui F."/>
        </authorList>
    </citation>
    <scope>NUCLEOTIDE SEQUENCE [LARGE SCALE GENOMIC DNA]</scope>
    <source>
        <strain evidence="14">Lst14</strain>
    </source>
</reference>
<dbReference type="Gene3D" id="3.30.160.60">
    <property type="entry name" value="Classic Zinc Finger"/>
    <property type="match status" value="6"/>
</dbReference>
<dbReference type="GO" id="GO:0005634">
    <property type="term" value="C:nucleus"/>
    <property type="evidence" value="ECO:0007669"/>
    <property type="project" value="UniProtKB-SubCell"/>
</dbReference>
<dbReference type="FunFam" id="3.30.160.60:FF:000417">
    <property type="entry name" value="Zinc finger protein"/>
    <property type="match status" value="1"/>
</dbReference>
<evidence type="ECO:0000256" key="5">
    <source>
        <dbReference type="ARBA" id="ARBA00022771"/>
    </source>
</evidence>
<feature type="region of interest" description="Disordered" evidence="12">
    <location>
        <begin position="137"/>
        <end position="189"/>
    </location>
</feature>
<keyword evidence="8" id="KW-0238">DNA-binding</keyword>
<evidence type="ECO:0000256" key="6">
    <source>
        <dbReference type="ARBA" id="ARBA00022833"/>
    </source>
</evidence>
<dbReference type="OrthoDB" id="10067983at2759"/>
<keyword evidence="10" id="KW-0539">Nucleus</keyword>
<proteinExistence type="inferred from homology"/>
<feature type="compositionally biased region" description="Acidic residues" evidence="12">
    <location>
        <begin position="145"/>
        <end position="161"/>
    </location>
</feature>
<feature type="compositionally biased region" description="Low complexity" evidence="12">
    <location>
        <begin position="166"/>
        <end position="177"/>
    </location>
</feature>
<dbReference type="SMR" id="A0A482WLH9"/>
<dbReference type="Pfam" id="PF00096">
    <property type="entry name" value="zf-C2H2"/>
    <property type="match status" value="2"/>
</dbReference>
<dbReference type="GO" id="GO:0000978">
    <property type="term" value="F:RNA polymerase II cis-regulatory region sequence-specific DNA binding"/>
    <property type="evidence" value="ECO:0007669"/>
    <property type="project" value="TreeGrafter"/>
</dbReference>
<dbReference type="PANTHER" id="PTHR24404">
    <property type="entry name" value="ZINC FINGER PROTEIN"/>
    <property type="match status" value="1"/>
</dbReference>
<evidence type="ECO:0000256" key="1">
    <source>
        <dbReference type="ARBA" id="ARBA00004123"/>
    </source>
</evidence>
<evidence type="ECO:0000256" key="2">
    <source>
        <dbReference type="ARBA" id="ARBA00006991"/>
    </source>
</evidence>
<feature type="domain" description="C2H2-type" evidence="13">
    <location>
        <begin position="194"/>
        <end position="221"/>
    </location>
</feature>
<name>A0A482WLH9_LAOST</name>
<evidence type="ECO:0000256" key="3">
    <source>
        <dbReference type="ARBA" id="ARBA00022723"/>
    </source>
</evidence>
<feature type="domain" description="C2H2-type" evidence="13">
    <location>
        <begin position="222"/>
        <end position="249"/>
    </location>
</feature>
<comment type="similarity">
    <text evidence="2">Belongs to the krueppel C2H2-type zinc-finger protein family.</text>
</comment>
<comment type="caution">
    <text evidence="14">The sequence shown here is derived from an EMBL/GenBank/DDBJ whole genome shotgun (WGS) entry which is preliminary data.</text>
</comment>
<evidence type="ECO:0000256" key="11">
    <source>
        <dbReference type="PROSITE-ProRule" id="PRU00042"/>
    </source>
</evidence>
<evidence type="ECO:0000256" key="10">
    <source>
        <dbReference type="ARBA" id="ARBA00023242"/>
    </source>
</evidence>
<dbReference type="PANTHER" id="PTHR24404:SF106">
    <property type="entry name" value="C2H2-TYPE DOMAIN-CONTAINING PROTEIN"/>
    <property type="match status" value="1"/>
</dbReference>
<evidence type="ECO:0000256" key="8">
    <source>
        <dbReference type="ARBA" id="ARBA00023125"/>
    </source>
</evidence>
<dbReference type="PROSITE" id="PS00028">
    <property type="entry name" value="ZINC_FINGER_C2H2_1"/>
    <property type="match status" value="3"/>
</dbReference>
<feature type="domain" description="C2H2-type" evidence="13">
    <location>
        <begin position="306"/>
        <end position="333"/>
    </location>
</feature>
<dbReference type="STRING" id="195883.A0A482WLH9"/>
<accession>A0A482WLH9</accession>
<keyword evidence="3" id="KW-0479">Metal-binding</keyword>